<proteinExistence type="predicted"/>
<organism evidence="1 2">
    <name type="scientific">Citrus x changshan-huyou</name>
    <dbReference type="NCBI Taxonomy" id="2935761"/>
    <lineage>
        <taxon>Eukaryota</taxon>
        <taxon>Viridiplantae</taxon>
        <taxon>Streptophyta</taxon>
        <taxon>Embryophyta</taxon>
        <taxon>Tracheophyta</taxon>
        <taxon>Spermatophyta</taxon>
        <taxon>Magnoliopsida</taxon>
        <taxon>eudicotyledons</taxon>
        <taxon>Gunneridae</taxon>
        <taxon>Pentapetalae</taxon>
        <taxon>rosids</taxon>
        <taxon>malvids</taxon>
        <taxon>Sapindales</taxon>
        <taxon>Rutaceae</taxon>
        <taxon>Aurantioideae</taxon>
        <taxon>Citrus</taxon>
    </lineage>
</organism>
<evidence type="ECO:0000313" key="1">
    <source>
        <dbReference type="EMBL" id="KAK9229841.1"/>
    </source>
</evidence>
<gene>
    <name evidence="1" type="ORF">WN944_022807</name>
</gene>
<accession>A0AAP0N1S4</accession>
<keyword evidence="2" id="KW-1185">Reference proteome</keyword>
<reference evidence="1 2" key="1">
    <citation type="submission" date="2024-05" db="EMBL/GenBank/DDBJ databases">
        <title>Haplotype-resolved chromosome-level genome assembly of Huyou (Citrus changshanensis).</title>
        <authorList>
            <person name="Miao C."/>
            <person name="Chen W."/>
            <person name="Wu Y."/>
            <person name="Wang L."/>
            <person name="Zhao S."/>
            <person name="Grierson D."/>
            <person name="Xu C."/>
            <person name="Chen K."/>
        </authorList>
    </citation>
    <scope>NUCLEOTIDE SEQUENCE [LARGE SCALE GENOMIC DNA]</scope>
    <source>
        <strain evidence="1">01-14</strain>
        <tissue evidence="1">Leaf</tissue>
    </source>
</reference>
<sequence>MEKISFKLTFLVVLMIVAYGTTIFELPSAEAYTGGLPIRCAQDSDCSRNSIGFRLVLLLLGLIARPFRIQQLPHANEQMKKSS</sequence>
<protein>
    <submittedName>
        <fullName evidence="1">Uncharacterized protein</fullName>
    </submittedName>
</protein>
<comment type="caution">
    <text evidence="1">The sequence shown here is derived from an EMBL/GenBank/DDBJ whole genome shotgun (WGS) entry which is preliminary data.</text>
</comment>
<evidence type="ECO:0000313" key="2">
    <source>
        <dbReference type="Proteomes" id="UP001428341"/>
    </source>
</evidence>
<dbReference type="AlphaFoldDB" id="A0AAP0N1S4"/>
<dbReference type="Proteomes" id="UP001428341">
    <property type="component" value="Unassembled WGS sequence"/>
</dbReference>
<name>A0AAP0N1S4_9ROSI</name>
<dbReference type="EMBL" id="JBCGBO010000001">
    <property type="protein sequence ID" value="KAK9229841.1"/>
    <property type="molecule type" value="Genomic_DNA"/>
</dbReference>